<dbReference type="PANTHER" id="PTHR11732">
    <property type="entry name" value="ALDO/KETO REDUCTASE"/>
    <property type="match status" value="1"/>
</dbReference>
<comment type="caution">
    <text evidence="6">The sequence shown here is derived from an EMBL/GenBank/DDBJ whole genome shotgun (WGS) entry which is preliminary data.</text>
</comment>
<dbReference type="OrthoDB" id="416253at2759"/>
<dbReference type="GO" id="GO:0044550">
    <property type="term" value="P:secondary metabolite biosynthetic process"/>
    <property type="evidence" value="ECO:0007669"/>
    <property type="project" value="UniProtKB-ARBA"/>
</dbReference>
<feature type="active site" description="Proton donor" evidence="2">
    <location>
        <position position="60"/>
    </location>
</feature>
<dbReference type="OMA" id="MHWPASL"/>
<organism evidence="6 7">
    <name type="scientific">Manihot esculenta</name>
    <name type="common">Cassava</name>
    <name type="synonym">Jatropha manihot</name>
    <dbReference type="NCBI Taxonomy" id="3983"/>
    <lineage>
        <taxon>Eukaryota</taxon>
        <taxon>Viridiplantae</taxon>
        <taxon>Streptophyta</taxon>
        <taxon>Embryophyta</taxon>
        <taxon>Tracheophyta</taxon>
        <taxon>Spermatophyta</taxon>
        <taxon>Magnoliopsida</taxon>
        <taxon>eudicotyledons</taxon>
        <taxon>Gunneridae</taxon>
        <taxon>Pentapetalae</taxon>
        <taxon>rosids</taxon>
        <taxon>fabids</taxon>
        <taxon>Malpighiales</taxon>
        <taxon>Euphorbiaceae</taxon>
        <taxon>Crotonoideae</taxon>
        <taxon>Manihoteae</taxon>
        <taxon>Manihot</taxon>
    </lineage>
</organism>
<evidence type="ECO:0000256" key="1">
    <source>
        <dbReference type="ARBA" id="ARBA00023002"/>
    </source>
</evidence>
<dbReference type="InterPro" id="IPR036812">
    <property type="entry name" value="NAD(P)_OxRdtase_dom_sf"/>
</dbReference>
<dbReference type="Gene3D" id="3.20.20.100">
    <property type="entry name" value="NADP-dependent oxidoreductase domain"/>
    <property type="match status" value="1"/>
</dbReference>
<feature type="binding site" evidence="3">
    <location>
        <position position="123"/>
    </location>
    <ligand>
        <name>substrate</name>
    </ligand>
</feature>
<dbReference type="GO" id="GO:0005829">
    <property type="term" value="C:cytosol"/>
    <property type="evidence" value="ECO:0000318"/>
    <property type="project" value="GO_Central"/>
</dbReference>
<keyword evidence="7" id="KW-1185">Reference proteome</keyword>
<dbReference type="FunFam" id="3.20.20.100:FF:000014">
    <property type="entry name" value="NAD(P)-linked oxidoreductase superfamily protein"/>
    <property type="match status" value="1"/>
</dbReference>
<sequence>MDTNSSISIPEVVLSSSGRRMPLVGMGTAVSPPVPPEETKTAILQAIELGYRHFDTAALYLTEEPLGQAIAEALSRGFIKSREELFITSKLWCSDAHSDLVLPALQKSLQTLQLEYIDLYLIHWPVSSRPGTFEFPIKQEDFLAMDFKGVWRAMEECQTIGLTKSIGVSNFSCKKLSEILSVAEIPPAVNQVEINPLWQQKKLLEFCKDNGIVLTAYASLGASGTIWGSNRVMENETLIQIANAKGKTLAQICLRWAYEQGISVLVKSFNKERMKQNLDIFNWELSEEESKMISEIPQSRGCRGEDYISEKGPFKTVEELWDGEI</sequence>
<evidence type="ECO:0000256" key="2">
    <source>
        <dbReference type="PIRSR" id="PIRSR000097-1"/>
    </source>
</evidence>
<reference evidence="7" key="1">
    <citation type="journal article" date="2016" name="Nat. Biotechnol.">
        <title>Sequencing wild and cultivated cassava and related species reveals extensive interspecific hybridization and genetic diversity.</title>
        <authorList>
            <person name="Bredeson J.V."/>
            <person name="Lyons J.B."/>
            <person name="Prochnik S.E."/>
            <person name="Wu G.A."/>
            <person name="Ha C.M."/>
            <person name="Edsinger-Gonzales E."/>
            <person name="Grimwood J."/>
            <person name="Schmutz J."/>
            <person name="Rabbi I.Y."/>
            <person name="Egesi C."/>
            <person name="Nauluvula P."/>
            <person name="Lebot V."/>
            <person name="Ndunguru J."/>
            <person name="Mkamilo G."/>
            <person name="Bart R.S."/>
            <person name="Setter T.L."/>
            <person name="Gleadow R.M."/>
            <person name="Kulakow P."/>
            <person name="Ferguson M.E."/>
            <person name="Rounsley S."/>
            <person name="Rokhsar D.S."/>
        </authorList>
    </citation>
    <scope>NUCLEOTIDE SEQUENCE [LARGE SCALE GENOMIC DNA]</scope>
    <source>
        <strain evidence="7">cv. AM560-2</strain>
    </source>
</reference>
<keyword evidence="1" id="KW-0560">Oxidoreductase</keyword>
<dbReference type="EMBL" id="CM004391">
    <property type="protein sequence ID" value="OAY49895.1"/>
    <property type="molecule type" value="Genomic_DNA"/>
</dbReference>
<dbReference type="CDD" id="cd19124">
    <property type="entry name" value="AKR_AKR4A_4B"/>
    <property type="match status" value="1"/>
</dbReference>
<feature type="domain" description="NADP-dependent oxidoreductase" evidence="5">
    <location>
        <begin position="25"/>
        <end position="296"/>
    </location>
</feature>
<dbReference type="Pfam" id="PF00248">
    <property type="entry name" value="Aldo_ket_red"/>
    <property type="match status" value="1"/>
</dbReference>
<dbReference type="Proteomes" id="UP000091857">
    <property type="component" value="Chromosome 5"/>
</dbReference>
<proteinExistence type="predicted"/>
<gene>
    <name evidence="6" type="ORF">MANES_05G092400v8</name>
</gene>
<evidence type="ECO:0000259" key="5">
    <source>
        <dbReference type="Pfam" id="PF00248"/>
    </source>
</evidence>
<evidence type="ECO:0000256" key="4">
    <source>
        <dbReference type="PIRSR" id="PIRSR000097-3"/>
    </source>
</evidence>
<dbReference type="InterPro" id="IPR044497">
    <property type="entry name" value="AKR4A/B"/>
</dbReference>
<dbReference type="InterPro" id="IPR023210">
    <property type="entry name" value="NADP_OxRdtase_dom"/>
</dbReference>
<protein>
    <recommendedName>
        <fullName evidence="5">NADP-dependent oxidoreductase domain-containing protein</fullName>
    </recommendedName>
</protein>
<dbReference type="PROSITE" id="PS00798">
    <property type="entry name" value="ALDOKETO_REDUCTASE_1"/>
    <property type="match status" value="1"/>
</dbReference>
<feature type="site" description="Lowers pKa of active site Tyr" evidence="4">
    <location>
        <position position="90"/>
    </location>
</feature>
<accession>A0A2C9VUQ7</accession>
<dbReference type="InterPro" id="IPR018170">
    <property type="entry name" value="Aldo/ket_reductase_CS"/>
</dbReference>
<dbReference type="STRING" id="3983.A0A2C9VUQ7"/>
<dbReference type="PROSITE" id="PS00063">
    <property type="entry name" value="ALDOKETO_REDUCTASE_3"/>
    <property type="match status" value="1"/>
</dbReference>
<name>A0A2C9VUQ7_MANES</name>
<dbReference type="GO" id="GO:0004032">
    <property type="term" value="F:aldose reductase (NADPH) activity"/>
    <property type="evidence" value="ECO:0000318"/>
    <property type="project" value="GO_Central"/>
</dbReference>
<evidence type="ECO:0000313" key="7">
    <source>
        <dbReference type="Proteomes" id="UP000091857"/>
    </source>
</evidence>
<dbReference type="PRINTS" id="PR00069">
    <property type="entry name" value="ALDKETRDTASE"/>
</dbReference>
<dbReference type="InterPro" id="IPR020471">
    <property type="entry name" value="AKR"/>
</dbReference>
<dbReference type="Gramene" id="Manes.05G092400.1.v8.1">
    <property type="protein sequence ID" value="Manes.05G092400.1.v8.1.CDS"/>
    <property type="gene ID" value="Manes.05G092400.v8.1"/>
</dbReference>
<dbReference type="PIRSF" id="PIRSF000097">
    <property type="entry name" value="AKR"/>
    <property type="match status" value="1"/>
</dbReference>
<evidence type="ECO:0000313" key="6">
    <source>
        <dbReference type="EMBL" id="OAY49895.1"/>
    </source>
</evidence>
<dbReference type="PROSITE" id="PS00062">
    <property type="entry name" value="ALDOKETO_REDUCTASE_2"/>
    <property type="match status" value="1"/>
</dbReference>
<dbReference type="SUPFAM" id="SSF51430">
    <property type="entry name" value="NAD(P)-linked oxidoreductase"/>
    <property type="match status" value="1"/>
</dbReference>
<evidence type="ECO:0000256" key="3">
    <source>
        <dbReference type="PIRSR" id="PIRSR000097-2"/>
    </source>
</evidence>
<dbReference type="AlphaFoldDB" id="A0A2C9VUQ7"/>